<evidence type="ECO:0000256" key="1">
    <source>
        <dbReference type="SAM" id="Phobius"/>
    </source>
</evidence>
<feature type="transmembrane region" description="Helical" evidence="1">
    <location>
        <begin position="6"/>
        <end position="21"/>
    </location>
</feature>
<feature type="transmembrane region" description="Helical" evidence="1">
    <location>
        <begin position="33"/>
        <end position="49"/>
    </location>
</feature>
<organism evidence="2 3">
    <name type="scientific">Candidatus Liptonbacteria bacterium RIFCSPHIGHO2_12_FULL_60_13</name>
    <dbReference type="NCBI Taxonomy" id="1798648"/>
    <lineage>
        <taxon>Bacteria</taxon>
        <taxon>Candidatus Liptoniibacteriota</taxon>
    </lineage>
</organism>
<evidence type="ECO:0000313" key="2">
    <source>
        <dbReference type="EMBL" id="OGY99229.1"/>
    </source>
</evidence>
<comment type="caution">
    <text evidence="2">The sequence shown here is derived from an EMBL/GenBank/DDBJ whole genome shotgun (WGS) entry which is preliminary data.</text>
</comment>
<evidence type="ECO:0000313" key="3">
    <source>
        <dbReference type="Proteomes" id="UP000178796"/>
    </source>
</evidence>
<gene>
    <name evidence="2" type="ORF">A3E09_01465</name>
</gene>
<keyword evidence="1" id="KW-1133">Transmembrane helix</keyword>
<accession>A0A1G2CER4</accession>
<protein>
    <submittedName>
        <fullName evidence="2">Uncharacterized protein</fullName>
    </submittedName>
</protein>
<dbReference type="Proteomes" id="UP000178796">
    <property type="component" value="Unassembled WGS sequence"/>
</dbReference>
<keyword evidence="1" id="KW-0472">Membrane</keyword>
<sequence length="85" mass="9339">MAFGALLFGMIAVQCIAYLFFQQQAGVVSHKKYIIYNACFMVGQAAQIIDSALMGAWASLSVAAFFFAATAFGAFRRYLLLRNPQ</sequence>
<proteinExistence type="predicted"/>
<dbReference type="AlphaFoldDB" id="A0A1G2CER4"/>
<keyword evidence="1" id="KW-0812">Transmembrane</keyword>
<name>A0A1G2CER4_9BACT</name>
<reference evidence="2 3" key="1">
    <citation type="journal article" date="2016" name="Nat. Commun.">
        <title>Thousands of microbial genomes shed light on interconnected biogeochemical processes in an aquifer system.</title>
        <authorList>
            <person name="Anantharaman K."/>
            <person name="Brown C.T."/>
            <person name="Hug L.A."/>
            <person name="Sharon I."/>
            <person name="Castelle C.J."/>
            <person name="Probst A.J."/>
            <person name="Thomas B.C."/>
            <person name="Singh A."/>
            <person name="Wilkins M.J."/>
            <person name="Karaoz U."/>
            <person name="Brodie E.L."/>
            <person name="Williams K.H."/>
            <person name="Hubbard S.S."/>
            <person name="Banfield J.F."/>
        </authorList>
    </citation>
    <scope>NUCLEOTIDE SEQUENCE [LARGE SCALE GENOMIC DNA]</scope>
</reference>
<dbReference type="EMBL" id="MHKY01000013">
    <property type="protein sequence ID" value="OGY99229.1"/>
    <property type="molecule type" value="Genomic_DNA"/>
</dbReference>
<feature type="transmembrane region" description="Helical" evidence="1">
    <location>
        <begin position="55"/>
        <end position="75"/>
    </location>
</feature>